<feature type="transmembrane region" description="Helical" evidence="9">
    <location>
        <begin position="69"/>
        <end position="92"/>
    </location>
</feature>
<feature type="transmembrane region" description="Helical" evidence="9">
    <location>
        <begin position="261"/>
        <end position="278"/>
    </location>
</feature>
<protein>
    <submittedName>
        <fullName evidence="10">ABC-type Mn2+/Zn2+ transport systems, permease component</fullName>
    </submittedName>
</protein>
<evidence type="ECO:0000256" key="4">
    <source>
        <dbReference type="ARBA" id="ARBA00022475"/>
    </source>
</evidence>
<feature type="transmembrane region" description="Helical" evidence="9">
    <location>
        <begin position="228"/>
        <end position="249"/>
    </location>
</feature>
<evidence type="ECO:0000256" key="6">
    <source>
        <dbReference type="ARBA" id="ARBA00022989"/>
    </source>
</evidence>
<evidence type="ECO:0000256" key="5">
    <source>
        <dbReference type="ARBA" id="ARBA00022692"/>
    </source>
</evidence>
<evidence type="ECO:0000256" key="8">
    <source>
        <dbReference type="RuleBase" id="RU003943"/>
    </source>
</evidence>
<evidence type="ECO:0000313" key="10">
    <source>
        <dbReference type="EMBL" id="AKL94034.1"/>
    </source>
</evidence>
<dbReference type="AlphaFoldDB" id="A0A0G3W9C2"/>
<evidence type="ECO:0000256" key="7">
    <source>
        <dbReference type="ARBA" id="ARBA00023136"/>
    </source>
</evidence>
<dbReference type="Pfam" id="PF00950">
    <property type="entry name" value="ABC-3"/>
    <property type="match status" value="1"/>
</dbReference>
<keyword evidence="6 9" id="KW-1133">Transmembrane helix</keyword>
<feature type="transmembrane region" description="Helical" evidence="9">
    <location>
        <begin position="12"/>
        <end position="36"/>
    </location>
</feature>
<evidence type="ECO:0000256" key="2">
    <source>
        <dbReference type="ARBA" id="ARBA00008034"/>
    </source>
</evidence>
<feature type="transmembrane region" description="Helical" evidence="9">
    <location>
        <begin position="139"/>
        <end position="163"/>
    </location>
</feature>
<keyword evidence="7 9" id="KW-0472">Membrane</keyword>
<feature type="transmembrane region" description="Helical" evidence="9">
    <location>
        <begin position="98"/>
        <end position="118"/>
    </location>
</feature>
<evidence type="ECO:0000256" key="9">
    <source>
        <dbReference type="SAM" id="Phobius"/>
    </source>
</evidence>
<comment type="similarity">
    <text evidence="2 8">Belongs to the ABC-3 integral membrane protein family.</text>
</comment>
<dbReference type="Proteomes" id="UP000035704">
    <property type="component" value="Chromosome"/>
</dbReference>
<evidence type="ECO:0000313" key="11">
    <source>
        <dbReference type="Proteomes" id="UP000035704"/>
    </source>
</evidence>
<dbReference type="RefSeq" id="WP_144414703.1">
    <property type="nucleotide sequence ID" value="NZ_CP009687.1"/>
</dbReference>
<dbReference type="KEGG" id="cace:CACET_c05240"/>
<dbReference type="PANTHER" id="PTHR30477:SF3">
    <property type="entry name" value="METAL TRANSPORT SYSTEM MEMBRANE PROTEIN CT_069-RELATED"/>
    <property type="match status" value="1"/>
</dbReference>
<gene>
    <name evidence="10" type="ORF">CACET_c05240</name>
</gene>
<dbReference type="PATRIC" id="fig|84022.6.peg.530"/>
<dbReference type="GO" id="GO:0010043">
    <property type="term" value="P:response to zinc ion"/>
    <property type="evidence" value="ECO:0007669"/>
    <property type="project" value="TreeGrafter"/>
</dbReference>
<proteinExistence type="inferred from homology"/>
<evidence type="ECO:0000256" key="3">
    <source>
        <dbReference type="ARBA" id="ARBA00022448"/>
    </source>
</evidence>
<accession>A0A0G3W9C2</accession>
<comment type="subcellular location">
    <subcellularLocation>
        <location evidence="1 8">Cell membrane</location>
        <topology evidence="1 8">Multi-pass membrane protein</topology>
    </subcellularLocation>
</comment>
<dbReference type="FunFam" id="1.10.3470.10:FF:000003">
    <property type="entry name" value="Iron ABC transporter permease SitD"/>
    <property type="match status" value="1"/>
</dbReference>
<dbReference type="STRING" id="84022.CACET_c05240"/>
<keyword evidence="4" id="KW-1003">Cell membrane</keyword>
<dbReference type="InterPro" id="IPR037294">
    <property type="entry name" value="ABC_BtuC-like"/>
</dbReference>
<evidence type="ECO:0000256" key="1">
    <source>
        <dbReference type="ARBA" id="ARBA00004651"/>
    </source>
</evidence>
<dbReference type="GO" id="GO:0055085">
    <property type="term" value="P:transmembrane transport"/>
    <property type="evidence" value="ECO:0007669"/>
    <property type="project" value="InterPro"/>
</dbReference>
<dbReference type="SUPFAM" id="SSF81345">
    <property type="entry name" value="ABC transporter involved in vitamin B12 uptake, BtuC"/>
    <property type="match status" value="1"/>
</dbReference>
<keyword evidence="3 8" id="KW-0813">Transport</keyword>
<dbReference type="PANTHER" id="PTHR30477">
    <property type="entry name" value="ABC-TRANSPORTER METAL-BINDING PROTEIN"/>
    <property type="match status" value="1"/>
</dbReference>
<dbReference type="CDD" id="cd06550">
    <property type="entry name" value="TM_ABC_iron-siderophores_like"/>
    <property type="match status" value="1"/>
</dbReference>
<reference evidence="10 11" key="1">
    <citation type="submission" date="2014-10" db="EMBL/GenBank/DDBJ databases">
        <title>Genome sequence of Clostridium aceticum DSM 1496.</title>
        <authorList>
            <person name="Poehlein A."/>
            <person name="Schiel-Bengelsdorf B."/>
            <person name="Gottschalk G."/>
            <person name="Duerre P."/>
            <person name="Daniel R."/>
        </authorList>
    </citation>
    <scope>NUCLEOTIDE SEQUENCE [LARGE SCALE GENOMIC DNA]</scope>
    <source>
        <strain evidence="10 11">DSM 1496</strain>
    </source>
</reference>
<dbReference type="GO" id="GO:0043190">
    <property type="term" value="C:ATP-binding cassette (ABC) transporter complex"/>
    <property type="evidence" value="ECO:0007669"/>
    <property type="project" value="InterPro"/>
</dbReference>
<dbReference type="InterPro" id="IPR001626">
    <property type="entry name" value="ABC_TroCD"/>
</dbReference>
<keyword evidence="11" id="KW-1185">Reference proteome</keyword>
<organism evidence="10 11">
    <name type="scientific">Clostridium aceticum</name>
    <dbReference type="NCBI Taxonomy" id="84022"/>
    <lineage>
        <taxon>Bacteria</taxon>
        <taxon>Bacillati</taxon>
        <taxon>Bacillota</taxon>
        <taxon>Clostridia</taxon>
        <taxon>Eubacteriales</taxon>
        <taxon>Clostridiaceae</taxon>
        <taxon>Clostridium</taxon>
    </lineage>
</organism>
<dbReference type="Gene3D" id="1.10.10.10">
    <property type="entry name" value="Winged helix-like DNA-binding domain superfamily/Winged helix DNA-binding domain"/>
    <property type="match status" value="1"/>
</dbReference>
<dbReference type="Gene3D" id="1.10.3470.10">
    <property type="entry name" value="ABC transporter involved in vitamin B12 uptake, BtuC"/>
    <property type="match status" value="1"/>
</dbReference>
<dbReference type="EMBL" id="CP009687">
    <property type="protein sequence ID" value="AKL94034.1"/>
    <property type="molecule type" value="Genomic_DNA"/>
</dbReference>
<dbReference type="InterPro" id="IPR036388">
    <property type="entry name" value="WH-like_DNA-bd_sf"/>
</dbReference>
<name>A0A0G3W9C2_9CLOT</name>
<dbReference type="OrthoDB" id="9798540at2"/>
<sequence length="382" mass="41728">MMTLLREIITDHTLRTVSMGAAILGITSGVLGTFAVLRKQSLLGDAISHSALPGIVIAFLLTSSKSSTVLLLGALIAGCLSAYCMMGIVNYSHIKYDGALGIILSVFFGFGLMLLSYAQKFPNARQAGLNKFLFGQAATLLRQDVITMGIFSAVALAVLIIFWKEFKLLSFNANYGMSLGFSMKAVDFLLTSLLVVGIVVGLQTVGVVLMSVMIIAPAVSARQWTDRLEIMAILSALFGALSGISGAVISSRVSKLPTGPTIVLVGFIIVMFSILFAPKRGILYQLWFRYENHGRISMEMTLEKLYILSKDTKDTFHPYAISLFNLTGEKYRQNKGRILKNLKNLEALGWVKHMEDHQWALTSEGLEEARKIHQEMGGDANA</sequence>
<feature type="transmembrane region" description="Helical" evidence="9">
    <location>
        <begin position="188"/>
        <end position="216"/>
    </location>
</feature>
<keyword evidence="5 8" id="KW-0812">Transmembrane</keyword>
<dbReference type="GO" id="GO:0071281">
    <property type="term" value="P:cellular response to iron ion"/>
    <property type="evidence" value="ECO:0007669"/>
    <property type="project" value="UniProtKB-ARBA"/>
</dbReference>